<dbReference type="PANTHER" id="PTHR18947">
    <property type="entry name" value="HOOK PROTEINS"/>
    <property type="match status" value="1"/>
</dbReference>
<feature type="domain" description="HOOK N-terminal" evidence="6">
    <location>
        <begin position="20"/>
        <end position="155"/>
    </location>
</feature>
<dbReference type="PANTHER" id="PTHR18947:SF28">
    <property type="entry name" value="GIRDIN, ISOFORM A"/>
    <property type="match status" value="1"/>
</dbReference>
<evidence type="ECO:0000313" key="7">
    <source>
        <dbReference type="EMBL" id="CAK8692931.1"/>
    </source>
</evidence>
<keyword evidence="3 4" id="KW-0175">Coiled coil</keyword>
<feature type="compositionally biased region" description="Polar residues" evidence="5">
    <location>
        <begin position="1517"/>
        <end position="1527"/>
    </location>
</feature>
<keyword evidence="2" id="KW-0963">Cytoplasm</keyword>
<comment type="subcellular location">
    <subcellularLocation>
        <location evidence="1">Cytoplasm</location>
    </subcellularLocation>
</comment>
<reference evidence="7 8" key="1">
    <citation type="submission" date="2024-02" db="EMBL/GenBank/DDBJ databases">
        <authorList>
            <person name="Daric V."/>
            <person name="Darras S."/>
        </authorList>
    </citation>
    <scope>NUCLEOTIDE SEQUENCE [LARGE SCALE GENOMIC DNA]</scope>
</reference>
<feature type="compositionally biased region" description="Basic and acidic residues" evidence="5">
    <location>
        <begin position="1429"/>
        <end position="1440"/>
    </location>
</feature>
<evidence type="ECO:0000256" key="3">
    <source>
        <dbReference type="ARBA" id="ARBA00023054"/>
    </source>
</evidence>
<dbReference type="SUPFAM" id="SSF116907">
    <property type="entry name" value="Hook domain"/>
    <property type="match status" value="1"/>
</dbReference>
<feature type="coiled-coil region" evidence="4">
    <location>
        <begin position="443"/>
        <end position="912"/>
    </location>
</feature>
<evidence type="ECO:0000256" key="2">
    <source>
        <dbReference type="ARBA" id="ARBA00022490"/>
    </source>
</evidence>
<accession>A0ABP0GMG7</accession>
<evidence type="ECO:0000259" key="6">
    <source>
        <dbReference type="Pfam" id="PF19047"/>
    </source>
</evidence>
<dbReference type="InterPro" id="IPR043936">
    <property type="entry name" value="HOOK_N"/>
</dbReference>
<dbReference type="EMBL" id="CAWYQH010000130">
    <property type="protein sequence ID" value="CAK8692931.1"/>
    <property type="molecule type" value="Genomic_DNA"/>
</dbReference>
<protein>
    <recommendedName>
        <fullName evidence="6">HOOK N-terminal domain-containing protein</fullName>
    </recommendedName>
</protein>
<dbReference type="InterPro" id="IPR036872">
    <property type="entry name" value="CH_dom_sf"/>
</dbReference>
<dbReference type="CDD" id="cd22223">
    <property type="entry name" value="HkD_HkRP"/>
    <property type="match status" value="1"/>
</dbReference>
<proteinExistence type="predicted"/>
<dbReference type="Pfam" id="PF19047">
    <property type="entry name" value="HOOK_N"/>
    <property type="match status" value="1"/>
</dbReference>
<feature type="region of interest" description="Disordered" evidence="5">
    <location>
        <begin position="1345"/>
        <end position="1453"/>
    </location>
</feature>
<feature type="coiled-coil region" evidence="4">
    <location>
        <begin position="238"/>
        <end position="410"/>
    </location>
</feature>
<evidence type="ECO:0000256" key="5">
    <source>
        <dbReference type="SAM" id="MobiDB-lite"/>
    </source>
</evidence>
<comment type="caution">
    <text evidence="7">The sequence shown here is derived from an EMBL/GenBank/DDBJ whole genome shotgun (WGS) entry which is preliminary data.</text>
</comment>
<feature type="coiled-coil region" evidence="4">
    <location>
        <begin position="1144"/>
        <end position="1224"/>
    </location>
</feature>
<keyword evidence="8" id="KW-1185">Reference proteome</keyword>
<evidence type="ECO:0000313" key="8">
    <source>
        <dbReference type="Proteomes" id="UP001642483"/>
    </source>
</evidence>
<gene>
    <name evidence="7" type="ORF">CVLEPA_LOCUS26163</name>
</gene>
<evidence type="ECO:0000256" key="4">
    <source>
        <dbReference type="SAM" id="Coils"/>
    </source>
</evidence>
<organism evidence="7 8">
    <name type="scientific">Clavelina lepadiformis</name>
    <name type="common">Light-bulb sea squirt</name>
    <name type="synonym">Ascidia lepadiformis</name>
    <dbReference type="NCBI Taxonomy" id="159417"/>
    <lineage>
        <taxon>Eukaryota</taxon>
        <taxon>Metazoa</taxon>
        <taxon>Chordata</taxon>
        <taxon>Tunicata</taxon>
        <taxon>Ascidiacea</taxon>
        <taxon>Aplousobranchia</taxon>
        <taxon>Clavelinidae</taxon>
        <taxon>Clavelina</taxon>
    </lineage>
</organism>
<feature type="region of interest" description="Disordered" evidence="5">
    <location>
        <begin position="1467"/>
        <end position="1797"/>
    </location>
</feature>
<dbReference type="Gene3D" id="1.10.418.10">
    <property type="entry name" value="Calponin-like domain"/>
    <property type="match status" value="1"/>
</dbReference>
<sequence>MANHTDSAPDPVTVFIETPLVQWIQFLLNKDTLDVEDLADGVALNQIMLQIDPRPTNMKAHKNARQDINLNIQNLMILIKHIKSYYEEMRKQVIVMSLPKILPIVRNSRSPEGLAEMQKLLLLILGCAVQCDHREQFILKMKQLTYDGMETMMNHIKYITENPDNVINMQWEELTDIPPDEIEDLTRKLSDHIHTLVADRDEITMMNTEVTLERDYLQSQMSGTNLTRRESFTSSASRQHLMLEINELKSKLRKTKHELDEKVEQNVDLKQECEDFEALLQDIRKENSELITDARSARALRDENDILKEKAGKASRLEFELEMLKEKLKDVEFYKQRVEEVREDNRVLHETKDLLEEQLESTRDRLDGLVDAEKKIIDLKRQLHDFTEERERDRQHIQELLEKNSNLEMDKLQSMSESGNLAYQLEQARGTFEGRSTIQAELEESANTKALRLEKENKHLQALINTYKDSVKSSELTQANMVELEKENQRLSNKVQQLQQHINKEKQSVLDFEQLSNELAVERQRLETTLETSRATSERRIQEMEEESSQLNKTINSLRERAKIGGDAKVKAIEKENKVLSELVKDITSKLHKSEYDRKQLGQKLTDVKESVDQAEVIQKENSKLEKQNVSLEKTVKQLHIQCNNVEELEHKTSDLEIENRQLKKQVETLKQLTEQLQEIEQDKNISEQEATRLRRQVESLKKSCSRMSELEQDKLDTEKRATRLQQSLDTMKASLKHVEKMEVVQVELESELDRVRGQLEVNKQRLNKRENEIYELEKENEQVNSKLNQLVISNKKLERFDSENRELESDNNKLETNNKKLNGEVQRLKRLLETKTTQFEDTNDELSVAVRQNKFLNTEVEELRKASTQSTHTEVNYKKLQKQQGIEKRTLNALREELVNEKLTTQQKQAELDRLHAELADIGINKEELLKGSDNDERFKALESRLESTVQKSLGAKDDKINSLESRLKESVNLNNKLRVDIKNLKREYEALSQRHQEEVMSEHQSSPKKDVTTAEIFKMKDHLISVERKNATLLADNAALKSSSHDLQSHVKSLQSQVENLQRQHNKVQESSDNLQKQCARLQVENSTLQSQCTSLMSQNAQSNTTQSSIEAEKINLIRRLSEFGLERSQLEKDHDDMTILYERQTVELESLMQDHQKLKQNYRQVRQENKELEEKYSGLLKRNNEVNKQRKSETYYASENLEVLKEAHDKLHTSYQKLNRDYESLDHDHITLKSNLNLIKVEYAKLEAETSDIRDHNQQLDIATTKLNNRCEVLLQLKANLEEENKHLLEQISRLMSQNEELLSQTLESKDQIYSEQKQYTERMQEIRRQKEKLEEKIMDIYRTPGPSPSKRKGFGATIKKTFQNLGKTSDSRRRRDGLPPYSSASSLMNPSETPPTSIKRSDSASDDHAGKIDTGSIDSASDVTDSSRKNSVETKENKRRNKLGGPMAYSTNAINTLSVISPTSSDVRSNVGAPAPKGPQPQSRTASSVGHPRKALGSTGDVSYPGERHNDSEYSQNDSQDPSPTKEKISLQQFLVESDKKKDQASGSLGSPDERRGRANVVMRSRHSPQPRPSSMHLAPTSKPTSSVAPISAPHLTLSRPNSASPMSAVQRLDSLVGSPRGSSKDVTKSSPRSINGDEAATLRPKSSAGLPNQHRPVSAFSTPTYSAHLPRYGHRVGTPTDGIGRSREMMSTPVSSRSDLAGPMGTNMIRKDVPPPSESITSAPSPIRRDVPPDASAYSSLPRRPRALTTPDKSSSSVADESSSFHRRPPTPKETSTEESDKSTLWYEYGCV</sequence>
<evidence type="ECO:0000256" key="1">
    <source>
        <dbReference type="ARBA" id="ARBA00004496"/>
    </source>
</evidence>
<feature type="coiled-coil region" evidence="4">
    <location>
        <begin position="1046"/>
        <end position="1094"/>
    </location>
</feature>
<dbReference type="Proteomes" id="UP001642483">
    <property type="component" value="Unassembled WGS sequence"/>
</dbReference>
<feature type="compositionally biased region" description="Polar residues" evidence="5">
    <location>
        <begin position="1603"/>
        <end position="1612"/>
    </location>
</feature>
<dbReference type="Gene3D" id="1.20.5.4090">
    <property type="match status" value="1"/>
</dbReference>
<name>A0ABP0GMG7_CLALP</name>
<feature type="compositionally biased region" description="Polar residues" evidence="5">
    <location>
        <begin position="1386"/>
        <end position="1402"/>
    </location>
</feature>
<feature type="coiled-coil region" evidence="4">
    <location>
        <begin position="962"/>
        <end position="1003"/>
    </location>
</feature>
<feature type="compositionally biased region" description="Basic and acidic residues" evidence="5">
    <location>
        <begin position="1403"/>
        <end position="1415"/>
    </location>
</feature>